<dbReference type="PANTHER" id="PTHR43214:SF37">
    <property type="entry name" value="TRANSCRIPTIONAL REGULATORY PROTEIN YDFI"/>
    <property type="match status" value="1"/>
</dbReference>
<dbReference type="PROSITE" id="PS50110">
    <property type="entry name" value="RESPONSE_REGULATORY"/>
    <property type="match status" value="1"/>
</dbReference>
<dbReference type="PANTHER" id="PTHR43214">
    <property type="entry name" value="TWO-COMPONENT RESPONSE REGULATOR"/>
    <property type="match status" value="1"/>
</dbReference>
<evidence type="ECO:0000256" key="3">
    <source>
        <dbReference type="ARBA" id="ARBA00023125"/>
    </source>
</evidence>
<accession>A0ABV9GPJ6</accession>
<evidence type="ECO:0000256" key="5">
    <source>
        <dbReference type="PROSITE-ProRule" id="PRU00169"/>
    </source>
</evidence>
<dbReference type="CDD" id="cd06170">
    <property type="entry name" value="LuxR_C_like"/>
    <property type="match status" value="1"/>
</dbReference>
<name>A0ABV9GPJ6_9BACL</name>
<dbReference type="InterPro" id="IPR016032">
    <property type="entry name" value="Sig_transdc_resp-reg_C-effctor"/>
</dbReference>
<dbReference type="InterPro" id="IPR000792">
    <property type="entry name" value="Tscrpt_reg_LuxR_C"/>
</dbReference>
<dbReference type="Proteomes" id="UP001596022">
    <property type="component" value="Unassembled WGS sequence"/>
</dbReference>
<evidence type="ECO:0000256" key="4">
    <source>
        <dbReference type="ARBA" id="ARBA00023163"/>
    </source>
</evidence>
<evidence type="ECO:0000259" key="6">
    <source>
        <dbReference type="PROSITE" id="PS50043"/>
    </source>
</evidence>
<feature type="domain" description="HTH luxR-type" evidence="6">
    <location>
        <begin position="155"/>
        <end position="220"/>
    </location>
</feature>
<dbReference type="SMART" id="SM00421">
    <property type="entry name" value="HTH_LUXR"/>
    <property type="match status" value="1"/>
</dbReference>
<evidence type="ECO:0000313" key="9">
    <source>
        <dbReference type="Proteomes" id="UP001596022"/>
    </source>
</evidence>
<keyword evidence="3" id="KW-0238">DNA-binding</keyword>
<dbReference type="InterPro" id="IPR058245">
    <property type="entry name" value="NreC/VraR/RcsB-like_REC"/>
</dbReference>
<keyword evidence="9" id="KW-1185">Reference proteome</keyword>
<sequence length="222" mass="24550">MFVYRYRSGGTAVEKPIKVLIIDDHDMVRRGLRAYLDIEDGIEVVGEAADGDEAVDCVQKWQPDVVLMDLIMERVGGIEATKQVMATCPDCRVIVLTSFYDDEKIFPALEAGATSYLLKTASAEAIAEAIRKAVRGDSVIDPKVAGKMVNRFRDTSAKHHELTAREREVLVLIGKGKTNSEIADDLYIGIKTVKTHVSNILSKLEVADRTQAAIYAHQHHLV</sequence>
<dbReference type="Pfam" id="PF00072">
    <property type="entry name" value="Response_reg"/>
    <property type="match status" value="1"/>
</dbReference>
<dbReference type="PROSITE" id="PS50043">
    <property type="entry name" value="HTH_LUXR_2"/>
    <property type="match status" value="1"/>
</dbReference>
<keyword evidence="1 5" id="KW-0597">Phosphoprotein</keyword>
<reference evidence="9" key="1">
    <citation type="journal article" date="2019" name="Int. J. Syst. Evol. Microbiol.">
        <title>The Global Catalogue of Microorganisms (GCM) 10K type strain sequencing project: providing services to taxonomists for standard genome sequencing and annotation.</title>
        <authorList>
            <consortium name="The Broad Institute Genomics Platform"/>
            <consortium name="The Broad Institute Genome Sequencing Center for Infectious Disease"/>
            <person name="Wu L."/>
            <person name="Ma J."/>
        </authorList>
    </citation>
    <scope>NUCLEOTIDE SEQUENCE [LARGE SCALE GENOMIC DNA]</scope>
    <source>
        <strain evidence="9">CGMCC 1.16306</strain>
    </source>
</reference>
<dbReference type="InterPro" id="IPR039420">
    <property type="entry name" value="WalR-like"/>
</dbReference>
<dbReference type="InterPro" id="IPR001789">
    <property type="entry name" value="Sig_transdc_resp-reg_receiver"/>
</dbReference>
<comment type="caution">
    <text evidence="8">The sequence shown here is derived from an EMBL/GenBank/DDBJ whole genome shotgun (WGS) entry which is preliminary data.</text>
</comment>
<keyword evidence="2" id="KW-0805">Transcription regulation</keyword>
<dbReference type="SUPFAM" id="SSF52172">
    <property type="entry name" value="CheY-like"/>
    <property type="match status" value="1"/>
</dbReference>
<dbReference type="SMART" id="SM00448">
    <property type="entry name" value="REC"/>
    <property type="match status" value="1"/>
</dbReference>
<dbReference type="Pfam" id="PF00196">
    <property type="entry name" value="GerE"/>
    <property type="match status" value="1"/>
</dbReference>
<dbReference type="PROSITE" id="PS00622">
    <property type="entry name" value="HTH_LUXR_1"/>
    <property type="match status" value="1"/>
</dbReference>
<evidence type="ECO:0000313" key="8">
    <source>
        <dbReference type="EMBL" id="MFC4619099.1"/>
    </source>
</evidence>
<proteinExistence type="predicted"/>
<dbReference type="SUPFAM" id="SSF46894">
    <property type="entry name" value="C-terminal effector domain of the bipartite response regulators"/>
    <property type="match status" value="1"/>
</dbReference>
<dbReference type="EMBL" id="JBHSFW010000005">
    <property type="protein sequence ID" value="MFC4619099.1"/>
    <property type="molecule type" value="Genomic_DNA"/>
</dbReference>
<gene>
    <name evidence="8" type="ORF">ACFO4N_10275</name>
</gene>
<organism evidence="8 9">
    <name type="scientific">Camelliibacillus cellulosilyticus</name>
    <dbReference type="NCBI Taxonomy" id="2174486"/>
    <lineage>
        <taxon>Bacteria</taxon>
        <taxon>Bacillati</taxon>
        <taxon>Bacillota</taxon>
        <taxon>Bacilli</taxon>
        <taxon>Bacillales</taxon>
        <taxon>Sporolactobacillaceae</taxon>
        <taxon>Camelliibacillus</taxon>
    </lineage>
</organism>
<feature type="modified residue" description="4-aspartylphosphate" evidence="5">
    <location>
        <position position="69"/>
    </location>
</feature>
<protein>
    <submittedName>
        <fullName evidence="8">Response regulator transcription factor</fullName>
    </submittedName>
</protein>
<dbReference type="CDD" id="cd17535">
    <property type="entry name" value="REC_NarL-like"/>
    <property type="match status" value="1"/>
</dbReference>
<dbReference type="PRINTS" id="PR00038">
    <property type="entry name" value="HTHLUXR"/>
</dbReference>
<evidence type="ECO:0000259" key="7">
    <source>
        <dbReference type="PROSITE" id="PS50110"/>
    </source>
</evidence>
<feature type="domain" description="Response regulatory" evidence="7">
    <location>
        <begin position="18"/>
        <end position="134"/>
    </location>
</feature>
<dbReference type="RefSeq" id="WP_376846198.1">
    <property type="nucleotide sequence ID" value="NZ_JBHSFW010000005.1"/>
</dbReference>
<dbReference type="Gene3D" id="3.40.50.2300">
    <property type="match status" value="1"/>
</dbReference>
<evidence type="ECO:0000256" key="1">
    <source>
        <dbReference type="ARBA" id="ARBA00022553"/>
    </source>
</evidence>
<keyword evidence="4" id="KW-0804">Transcription</keyword>
<dbReference type="InterPro" id="IPR011006">
    <property type="entry name" value="CheY-like_superfamily"/>
</dbReference>
<evidence type="ECO:0000256" key="2">
    <source>
        <dbReference type="ARBA" id="ARBA00023015"/>
    </source>
</evidence>